<evidence type="ECO:0000313" key="2">
    <source>
        <dbReference type="Proteomes" id="UP000036780"/>
    </source>
</evidence>
<dbReference type="AlphaFoldDB" id="A0A0L0QJF4"/>
<proteinExistence type="predicted"/>
<dbReference type="PATRIC" id="fig|1473.5.peg.211"/>
<name>A0A0L0QJF4_VIRPA</name>
<dbReference type="RefSeq" id="WP_050351188.1">
    <property type="nucleotide sequence ID" value="NZ_CP073011.1"/>
</dbReference>
<reference evidence="2" key="1">
    <citation type="submission" date="2015-07" db="EMBL/GenBank/DDBJ databases">
        <title>Fjat-10053 dsm26.</title>
        <authorList>
            <person name="Liu B."/>
            <person name="Wang J."/>
            <person name="Zhu Y."/>
            <person name="Liu G."/>
            <person name="Chen Q."/>
            <person name="Chen Z."/>
            <person name="Lan J."/>
            <person name="Che J."/>
            <person name="Ge C."/>
            <person name="Shi H."/>
            <person name="Pan Z."/>
            <person name="Liu X."/>
        </authorList>
    </citation>
    <scope>NUCLEOTIDE SEQUENCE [LARGE SCALE GENOMIC DNA]</scope>
    <source>
        <strain evidence="2">DSM 26</strain>
    </source>
</reference>
<dbReference type="Proteomes" id="UP000036780">
    <property type="component" value="Unassembled WGS sequence"/>
</dbReference>
<protein>
    <submittedName>
        <fullName evidence="1">Uncharacterized protein</fullName>
    </submittedName>
</protein>
<gene>
    <name evidence="1" type="ORF">AFK71_08805</name>
</gene>
<evidence type="ECO:0000313" key="1">
    <source>
        <dbReference type="EMBL" id="KNE18711.1"/>
    </source>
</evidence>
<sequence>MENLKILNPAHVDDIFRELVDVESDGTPLLIDINEFEHLLEKLRKSQHDTGEIAYNMKKMSKDFKQIDQILAQWLQIRQ</sequence>
<accession>A0A0L0QJF4</accession>
<organism evidence="1 2">
    <name type="scientific">Virgibacillus pantothenticus</name>
    <dbReference type="NCBI Taxonomy" id="1473"/>
    <lineage>
        <taxon>Bacteria</taxon>
        <taxon>Bacillati</taxon>
        <taxon>Bacillota</taxon>
        <taxon>Bacilli</taxon>
        <taxon>Bacillales</taxon>
        <taxon>Bacillaceae</taxon>
        <taxon>Virgibacillus</taxon>
    </lineage>
</organism>
<dbReference type="OrthoDB" id="6450827at2"/>
<keyword evidence="2" id="KW-1185">Reference proteome</keyword>
<dbReference type="EMBL" id="LGTO01000007">
    <property type="protein sequence ID" value="KNE18711.1"/>
    <property type="molecule type" value="Genomic_DNA"/>
</dbReference>
<comment type="caution">
    <text evidence="1">The sequence shown here is derived from an EMBL/GenBank/DDBJ whole genome shotgun (WGS) entry which is preliminary data.</text>
</comment>
<dbReference type="GeneID" id="66871647"/>